<dbReference type="PATRIC" id="fig|797114.5.peg.4285"/>
<keyword evidence="5" id="KW-0119">Carbohydrate metabolism</keyword>
<keyword evidence="4" id="KW-0378">Hydrolase</keyword>
<dbReference type="SUPFAM" id="SSF51445">
    <property type="entry name" value="(Trans)glycosidases"/>
    <property type="match status" value="1"/>
</dbReference>
<evidence type="ECO:0000313" key="8">
    <source>
        <dbReference type="EMBL" id="ELZ19869.1"/>
    </source>
</evidence>
<dbReference type="GO" id="GO:0046373">
    <property type="term" value="P:L-arabinose metabolic process"/>
    <property type="evidence" value="ECO:0007669"/>
    <property type="project" value="InterPro"/>
</dbReference>
<evidence type="ECO:0000256" key="3">
    <source>
        <dbReference type="ARBA" id="ARBA00012670"/>
    </source>
</evidence>
<keyword evidence="6" id="KW-0326">Glycosidase</keyword>
<evidence type="ECO:0000259" key="7">
    <source>
        <dbReference type="SMART" id="SM00813"/>
    </source>
</evidence>
<dbReference type="GO" id="GO:0000272">
    <property type="term" value="P:polysaccharide catabolic process"/>
    <property type="evidence" value="ECO:0007669"/>
    <property type="project" value="TreeGrafter"/>
</dbReference>
<dbReference type="SUPFAM" id="SSF51011">
    <property type="entry name" value="Glycosyl hydrolase domain"/>
    <property type="match status" value="1"/>
</dbReference>
<organism evidence="8 9">
    <name type="scientific">Halosimplex carlsbadense 2-9-1</name>
    <dbReference type="NCBI Taxonomy" id="797114"/>
    <lineage>
        <taxon>Archaea</taxon>
        <taxon>Methanobacteriati</taxon>
        <taxon>Methanobacteriota</taxon>
        <taxon>Stenosarchaea group</taxon>
        <taxon>Halobacteria</taxon>
        <taxon>Halobacteriales</taxon>
        <taxon>Haloarculaceae</taxon>
        <taxon>Halosimplex</taxon>
    </lineage>
</organism>
<dbReference type="InterPro" id="IPR013780">
    <property type="entry name" value="Glyco_hydro_b"/>
</dbReference>
<dbReference type="RefSeq" id="WP_006885915.1">
    <property type="nucleotide sequence ID" value="NZ_AOIU01000048.1"/>
</dbReference>
<dbReference type="PANTHER" id="PTHR43576">
    <property type="entry name" value="ALPHA-L-ARABINOFURANOSIDASE C-RELATED"/>
    <property type="match status" value="1"/>
</dbReference>
<gene>
    <name evidence="8" type="ORF">C475_21254</name>
</gene>
<accession>M0CDB5</accession>
<dbReference type="InterPro" id="IPR017853">
    <property type="entry name" value="GH"/>
</dbReference>
<evidence type="ECO:0000313" key="9">
    <source>
        <dbReference type="Proteomes" id="UP000011626"/>
    </source>
</evidence>
<dbReference type="Pfam" id="PF22848">
    <property type="entry name" value="ASD1_dom"/>
    <property type="match status" value="1"/>
</dbReference>
<comment type="caution">
    <text evidence="8">The sequence shown here is derived from an EMBL/GenBank/DDBJ whole genome shotgun (WGS) entry which is preliminary data.</text>
</comment>
<dbReference type="GO" id="GO:0046556">
    <property type="term" value="F:alpha-L-arabinofuranosidase activity"/>
    <property type="evidence" value="ECO:0007669"/>
    <property type="project" value="UniProtKB-EC"/>
</dbReference>
<evidence type="ECO:0000256" key="4">
    <source>
        <dbReference type="ARBA" id="ARBA00022801"/>
    </source>
</evidence>
<dbReference type="InterPro" id="IPR055235">
    <property type="entry name" value="ASD1_cat"/>
</dbReference>
<dbReference type="Gene3D" id="2.60.40.1180">
    <property type="entry name" value="Golgi alpha-mannosidase II"/>
    <property type="match status" value="1"/>
</dbReference>
<reference evidence="8 9" key="1">
    <citation type="journal article" date="2014" name="PLoS Genet.">
        <title>Phylogenetically driven sequencing of extremely halophilic archaea reveals strategies for static and dynamic osmo-response.</title>
        <authorList>
            <person name="Becker E.A."/>
            <person name="Seitzer P.M."/>
            <person name="Tritt A."/>
            <person name="Larsen D."/>
            <person name="Krusor M."/>
            <person name="Yao A.I."/>
            <person name="Wu D."/>
            <person name="Madern D."/>
            <person name="Eisen J.A."/>
            <person name="Darling A.E."/>
            <person name="Facciotti M.T."/>
        </authorList>
    </citation>
    <scope>NUCLEOTIDE SEQUENCE [LARGE SCALE GENOMIC DNA]</scope>
    <source>
        <strain evidence="8 9">2-9-1</strain>
    </source>
</reference>
<dbReference type="EMBL" id="AOIU01000048">
    <property type="protein sequence ID" value="ELZ19869.1"/>
    <property type="molecule type" value="Genomic_DNA"/>
</dbReference>
<dbReference type="InterPro" id="IPR010720">
    <property type="entry name" value="Alpha-L-AF_C"/>
</dbReference>
<dbReference type="STRING" id="797114.C475_21254"/>
<dbReference type="OrthoDB" id="275154at2157"/>
<keyword evidence="9" id="KW-1185">Reference proteome</keyword>
<evidence type="ECO:0000256" key="6">
    <source>
        <dbReference type="ARBA" id="ARBA00023295"/>
    </source>
</evidence>
<dbReference type="PANTHER" id="PTHR43576:SF2">
    <property type="entry name" value="INTRACELLULAR EXO-ALPHA-L-ARABINOFURANOSIDASE 2"/>
    <property type="match status" value="1"/>
</dbReference>
<feature type="domain" description="Alpha-L-arabinofuranosidase C-terminal" evidence="7">
    <location>
        <begin position="298"/>
        <end position="484"/>
    </location>
</feature>
<evidence type="ECO:0000256" key="1">
    <source>
        <dbReference type="ARBA" id="ARBA00001462"/>
    </source>
</evidence>
<dbReference type="Pfam" id="PF06964">
    <property type="entry name" value="Alpha-L-AF_C"/>
    <property type="match status" value="1"/>
</dbReference>
<comment type="similarity">
    <text evidence="2">Belongs to the glycosyl hydrolase 51 family.</text>
</comment>
<evidence type="ECO:0000256" key="5">
    <source>
        <dbReference type="ARBA" id="ARBA00023277"/>
    </source>
</evidence>
<dbReference type="EC" id="3.2.1.55" evidence="3"/>
<dbReference type="SMART" id="SM00813">
    <property type="entry name" value="Alpha-L-AF_C"/>
    <property type="match status" value="1"/>
</dbReference>
<comment type="catalytic activity">
    <reaction evidence="1">
        <text>Hydrolysis of terminal non-reducing alpha-L-arabinofuranoside residues in alpha-L-arabinosides.</text>
        <dbReference type="EC" id="3.2.1.55"/>
    </reaction>
</comment>
<proteinExistence type="inferred from homology"/>
<dbReference type="Proteomes" id="UP000011626">
    <property type="component" value="Unassembled WGS sequence"/>
</dbReference>
<sequence>MTPDTVRVRRNEEIDRVNPEIHGHFAEHLGRCVYGGIWVGDDDRVPTTDGIREDTVELLSDLGVHQLRWPGGCFADAYHWRDGVGPREERPRRTNDFWAQGREEAFVESNAFGTEEFVRLCELVDAEPFLAANVGSGDPREASDWVEYCNRDDDTTLARERAENGSEEPHDVTYWGVGNENWGCGGQFDPETYADEFRRFAHFMRLRGAEETIACGHIDEDWNRRFLAELTEPDLMDHLSIHRYFGRWDGDCGSATEFDEEQYYLLFAESLKVGRQIDSAAAAIDTYASTDDVGIAVDEWGAWHPEAASENGLEQENSVRDAVAAAGVLDDFTHRADLVSMANLAQTVNVLQCVVQTDEEAAWPTPTYRVLDLYSPHVGATAVRTAVETDEIETDLWDVPLVSASATHDEEGTYVTLSNRSLDEERSVAVAVEGEVGGATGEVLFADSDPADYSTRENAAEFASTDLDVSTEDGTPVVDLPANSVAGLSVESA</sequence>
<dbReference type="eggNOG" id="arCOG10185">
    <property type="taxonomic scope" value="Archaea"/>
</dbReference>
<name>M0CDB5_9EURY</name>
<dbReference type="AlphaFoldDB" id="M0CDB5"/>
<dbReference type="Gene3D" id="3.20.20.80">
    <property type="entry name" value="Glycosidases"/>
    <property type="match status" value="1"/>
</dbReference>
<protein>
    <recommendedName>
        <fullName evidence="3">non-reducing end alpha-L-arabinofuranosidase</fullName>
        <ecNumber evidence="3">3.2.1.55</ecNumber>
    </recommendedName>
</protein>
<evidence type="ECO:0000256" key="2">
    <source>
        <dbReference type="ARBA" id="ARBA00007186"/>
    </source>
</evidence>